<name>A0AAV3PS44_LITER</name>
<comment type="caution">
    <text evidence="1">The sequence shown here is derived from an EMBL/GenBank/DDBJ whole genome shotgun (WGS) entry which is preliminary data.</text>
</comment>
<gene>
    <name evidence="1" type="ORF">LIER_37613</name>
</gene>
<proteinExistence type="predicted"/>
<dbReference type="AlphaFoldDB" id="A0AAV3PS44"/>
<protein>
    <submittedName>
        <fullName evidence="1">Uncharacterized protein</fullName>
    </submittedName>
</protein>
<sequence>MEGQTKGKGAHKAKWKTVVLPKKEGSLGVKSIAEWNKLCMSQHVLNIFRNKKAMWIRWINTYRLKGKSICDIQPRSVDA</sequence>
<organism evidence="1 2">
    <name type="scientific">Lithospermum erythrorhizon</name>
    <name type="common">Purple gromwell</name>
    <name type="synonym">Lithospermum officinale var. erythrorhizon</name>
    <dbReference type="NCBI Taxonomy" id="34254"/>
    <lineage>
        <taxon>Eukaryota</taxon>
        <taxon>Viridiplantae</taxon>
        <taxon>Streptophyta</taxon>
        <taxon>Embryophyta</taxon>
        <taxon>Tracheophyta</taxon>
        <taxon>Spermatophyta</taxon>
        <taxon>Magnoliopsida</taxon>
        <taxon>eudicotyledons</taxon>
        <taxon>Gunneridae</taxon>
        <taxon>Pentapetalae</taxon>
        <taxon>asterids</taxon>
        <taxon>lamiids</taxon>
        <taxon>Boraginales</taxon>
        <taxon>Boraginaceae</taxon>
        <taxon>Boraginoideae</taxon>
        <taxon>Lithospermeae</taxon>
        <taxon>Lithospermum</taxon>
    </lineage>
</organism>
<evidence type="ECO:0000313" key="1">
    <source>
        <dbReference type="EMBL" id="GAA0153033.1"/>
    </source>
</evidence>
<reference evidence="1 2" key="1">
    <citation type="submission" date="2024-01" db="EMBL/GenBank/DDBJ databases">
        <title>The complete chloroplast genome sequence of Lithospermum erythrorhizon: insights into the phylogenetic relationship among Boraginaceae species and the maternal lineages of purple gromwells.</title>
        <authorList>
            <person name="Okada T."/>
            <person name="Watanabe K."/>
        </authorList>
    </citation>
    <scope>NUCLEOTIDE SEQUENCE [LARGE SCALE GENOMIC DNA]</scope>
</reference>
<dbReference type="EMBL" id="BAABME010018219">
    <property type="protein sequence ID" value="GAA0153033.1"/>
    <property type="molecule type" value="Genomic_DNA"/>
</dbReference>
<dbReference type="Proteomes" id="UP001454036">
    <property type="component" value="Unassembled WGS sequence"/>
</dbReference>
<evidence type="ECO:0000313" key="2">
    <source>
        <dbReference type="Proteomes" id="UP001454036"/>
    </source>
</evidence>
<keyword evidence="2" id="KW-1185">Reference proteome</keyword>
<accession>A0AAV3PS44</accession>